<dbReference type="Proteomes" id="UP001170954">
    <property type="component" value="Unassembled WGS sequence"/>
</dbReference>
<dbReference type="Pfam" id="PF13472">
    <property type="entry name" value="Lipase_GDSL_2"/>
    <property type="match status" value="1"/>
</dbReference>
<protein>
    <submittedName>
        <fullName evidence="2">Esterase</fullName>
    </submittedName>
</protein>
<reference evidence="2" key="2">
    <citation type="journal article" date="2022" name="Sci. Total Environ.">
        <title>Prevalence, transmission, and molecular epidemiology of tet(X)-positive bacteria among humans, animals, and environmental niches in China: An epidemiological, and genomic-based study.</title>
        <authorList>
            <person name="Dong N."/>
            <person name="Zeng Y."/>
            <person name="Cai C."/>
            <person name="Sun C."/>
            <person name="Lu J."/>
            <person name="Liu C."/>
            <person name="Zhou H."/>
            <person name="Sun Q."/>
            <person name="Shu L."/>
            <person name="Wang H."/>
            <person name="Wang Y."/>
            <person name="Wang S."/>
            <person name="Wu C."/>
            <person name="Chan E.W."/>
            <person name="Chen G."/>
            <person name="Shen Z."/>
            <person name="Chen S."/>
            <person name="Zhang R."/>
        </authorList>
    </citation>
    <scope>NUCLEOTIDE SEQUENCE</scope>
    <source>
        <strain evidence="2">R1692</strain>
    </source>
</reference>
<evidence type="ECO:0000313" key="2">
    <source>
        <dbReference type="EMBL" id="MDM1048948.1"/>
    </source>
</evidence>
<dbReference type="SUPFAM" id="SSF52266">
    <property type="entry name" value="SGNH hydrolase"/>
    <property type="match status" value="1"/>
</dbReference>
<gene>
    <name evidence="2" type="ORF">HX018_11950</name>
</gene>
<dbReference type="InterPro" id="IPR013830">
    <property type="entry name" value="SGNH_hydro"/>
</dbReference>
<organism evidence="2 3">
    <name type="scientific">Sphingobacterium hotanense</name>
    <dbReference type="NCBI Taxonomy" id="649196"/>
    <lineage>
        <taxon>Bacteria</taxon>
        <taxon>Pseudomonadati</taxon>
        <taxon>Bacteroidota</taxon>
        <taxon>Sphingobacteriia</taxon>
        <taxon>Sphingobacteriales</taxon>
        <taxon>Sphingobacteriaceae</taxon>
        <taxon>Sphingobacterium</taxon>
    </lineage>
</organism>
<evidence type="ECO:0000313" key="3">
    <source>
        <dbReference type="Proteomes" id="UP001170954"/>
    </source>
</evidence>
<dbReference type="InterPro" id="IPR051532">
    <property type="entry name" value="Ester_Hydrolysis_Enzymes"/>
</dbReference>
<keyword evidence="3" id="KW-1185">Reference proteome</keyword>
<name>A0ABT7NNX4_9SPHI</name>
<proteinExistence type="predicted"/>
<accession>A0ABT7NNX4</accession>
<comment type="caution">
    <text evidence="2">The sequence shown here is derived from an EMBL/GenBank/DDBJ whole genome shotgun (WGS) entry which is preliminary data.</text>
</comment>
<dbReference type="PANTHER" id="PTHR30383">
    <property type="entry name" value="THIOESTERASE 1/PROTEASE 1/LYSOPHOSPHOLIPASE L1"/>
    <property type="match status" value="1"/>
</dbReference>
<dbReference type="Gene3D" id="3.40.50.1110">
    <property type="entry name" value="SGNH hydrolase"/>
    <property type="match status" value="1"/>
</dbReference>
<reference evidence="2" key="1">
    <citation type="submission" date="2020-06" db="EMBL/GenBank/DDBJ databases">
        <authorList>
            <person name="Dong N."/>
        </authorList>
    </citation>
    <scope>NUCLEOTIDE SEQUENCE</scope>
    <source>
        <strain evidence="2">R1692</strain>
    </source>
</reference>
<evidence type="ECO:0000259" key="1">
    <source>
        <dbReference type="Pfam" id="PF13472"/>
    </source>
</evidence>
<dbReference type="EMBL" id="JACAGK010000033">
    <property type="protein sequence ID" value="MDM1048948.1"/>
    <property type="molecule type" value="Genomic_DNA"/>
</dbReference>
<dbReference type="InterPro" id="IPR036514">
    <property type="entry name" value="SGNH_hydro_sf"/>
</dbReference>
<feature type="domain" description="SGNH hydrolase-type esterase" evidence="1">
    <location>
        <begin position="24"/>
        <end position="185"/>
    </location>
</feature>
<dbReference type="PANTHER" id="PTHR30383:SF5">
    <property type="entry name" value="SGNH HYDROLASE-TYPE ESTERASE DOMAIN-CONTAINING PROTEIN"/>
    <property type="match status" value="1"/>
</dbReference>
<sequence>MRHLLYSFAILFVCLFNSCRSNYQVLNKGVAGNNSSDLLVRVDKDVVANKPDLVLMMVGTNDMVNSGKLMSTQKYFDNLRSIIQKIKAGNPKVDIVVSSILPVEEAYLFKRHDPSKFPIKPNDKIDALNAELKKFAFDQKLDFIPLNEEFKKYGSDYTIKESLLVNSKNYTVDDGVHPTAQGYELIGKYFAQQLKEKKLLKRKMLILCFGDSITYGAFMEGKGTAEGNTYPAVLLRSLSGRNTR</sequence>
<dbReference type="RefSeq" id="WP_286651571.1">
    <property type="nucleotide sequence ID" value="NZ_JACAGK010000033.1"/>
</dbReference>